<sequence>LLVYIDDVVPTCDDLKKYSRLRTSSTSSFKSRTLEILNFFLGFEIARPHFRIVLNQRKYALELLDDSGLVGYKPITTPLLHTMKLVKDNGNLFSDLASYQRLIGCLFYLINTILDITFAVNKLSHYVSTPMKSHHEATIWVLRKFVIGFSIFLGRALISWRSKKQGTIFRSSSKA</sequence>
<protein>
    <recommendedName>
        <fullName evidence="4">Reverse transcriptase Ty1/copia-type domain-containing protein</fullName>
    </recommendedName>
</protein>
<reference evidence="2" key="1">
    <citation type="journal article" date="2012" name="Nat. Biotechnol.">
        <title>Draft genome sequence of pigeonpea (Cajanus cajan), an orphan legume crop of resource-poor farmers.</title>
        <authorList>
            <person name="Varshney R.K."/>
            <person name="Chen W."/>
            <person name="Li Y."/>
            <person name="Bharti A.K."/>
            <person name="Saxena R.K."/>
            <person name="Schlueter J.A."/>
            <person name="Donoghue M.T."/>
            <person name="Azam S."/>
            <person name="Fan G."/>
            <person name="Whaley A.M."/>
            <person name="Farmer A.D."/>
            <person name="Sheridan J."/>
            <person name="Iwata A."/>
            <person name="Tuteja R."/>
            <person name="Penmetsa R.V."/>
            <person name="Wu W."/>
            <person name="Upadhyaya H.D."/>
            <person name="Yang S.P."/>
            <person name="Shah T."/>
            <person name="Saxena K.B."/>
            <person name="Michael T."/>
            <person name="McCombie W.R."/>
            <person name="Yang B."/>
            <person name="Zhang G."/>
            <person name="Yang H."/>
            <person name="Wang J."/>
            <person name="Spillane C."/>
            <person name="Cook D.R."/>
            <person name="May G.D."/>
            <person name="Xu X."/>
            <person name="Jackson S.A."/>
        </authorList>
    </citation>
    <scope>NUCLEOTIDE SEQUENCE [LARGE SCALE GENOMIC DNA]</scope>
</reference>
<accession>A0A151S6U9</accession>
<feature type="transmembrane region" description="Helical" evidence="1">
    <location>
        <begin position="102"/>
        <end position="120"/>
    </location>
</feature>
<dbReference type="AlphaFoldDB" id="A0A151S6U9"/>
<evidence type="ECO:0000256" key="1">
    <source>
        <dbReference type="SAM" id="Phobius"/>
    </source>
</evidence>
<evidence type="ECO:0000313" key="3">
    <source>
        <dbReference type="Proteomes" id="UP000075243"/>
    </source>
</evidence>
<dbReference type="Gramene" id="C.cajan_28427.t">
    <property type="protein sequence ID" value="C.cajan_28427.t"/>
    <property type="gene ID" value="C.cajan_28427"/>
</dbReference>
<dbReference type="PANTHER" id="PTHR11439:SF511">
    <property type="match status" value="1"/>
</dbReference>
<dbReference type="EMBL" id="KQ483453">
    <property type="protein sequence ID" value="KYP50514.1"/>
    <property type="molecule type" value="Genomic_DNA"/>
</dbReference>
<keyword evidence="3" id="KW-1185">Reference proteome</keyword>
<proteinExistence type="predicted"/>
<dbReference type="PANTHER" id="PTHR11439">
    <property type="entry name" value="GAG-POL-RELATED RETROTRANSPOSON"/>
    <property type="match status" value="1"/>
</dbReference>
<feature type="non-terminal residue" evidence="2">
    <location>
        <position position="1"/>
    </location>
</feature>
<dbReference type="Proteomes" id="UP000075243">
    <property type="component" value="Unassembled WGS sequence"/>
</dbReference>
<keyword evidence="1" id="KW-0812">Transmembrane</keyword>
<evidence type="ECO:0008006" key="4">
    <source>
        <dbReference type="Google" id="ProtNLM"/>
    </source>
</evidence>
<evidence type="ECO:0000313" key="2">
    <source>
        <dbReference type="EMBL" id="KYP50514.1"/>
    </source>
</evidence>
<organism evidence="2 3">
    <name type="scientific">Cajanus cajan</name>
    <name type="common">Pigeon pea</name>
    <name type="synonym">Cajanus indicus</name>
    <dbReference type="NCBI Taxonomy" id="3821"/>
    <lineage>
        <taxon>Eukaryota</taxon>
        <taxon>Viridiplantae</taxon>
        <taxon>Streptophyta</taxon>
        <taxon>Embryophyta</taxon>
        <taxon>Tracheophyta</taxon>
        <taxon>Spermatophyta</taxon>
        <taxon>Magnoliopsida</taxon>
        <taxon>eudicotyledons</taxon>
        <taxon>Gunneridae</taxon>
        <taxon>Pentapetalae</taxon>
        <taxon>rosids</taxon>
        <taxon>fabids</taxon>
        <taxon>Fabales</taxon>
        <taxon>Fabaceae</taxon>
        <taxon>Papilionoideae</taxon>
        <taxon>50 kb inversion clade</taxon>
        <taxon>NPAAA clade</taxon>
        <taxon>indigoferoid/millettioid clade</taxon>
        <taxon>Phaseoleae</taxon>
        <taxon>Cajanus</taxon>
    </lineage>
</organism>
<feature type="transmembrane region" description="Helical" evidence="1">
    <location>
        <begin position="140"/>
        <end position="158"/>
    </location>
</feature>
<gene>
    <name evidence="2" type="ORF">KK1_027670</name>
</gene>
<dbReference type="STRING" id="3821.A0A151S6U9"/>
<name>A0A151S6U9_CAJCA</name>
<keyword evidence="1" id="KW-0472">Membrane</keyword>
<keyword evidence="1" id="KW-1133">Transmembrane helix</keyword>